<dbReference type="PROSITE" id="PS50235">
    <property type="entry name" value="USP_3"/>
    <property type="match status" value="1"/>
</dbReference>
<evidence type="ECO:0000256" key="3">
    <source>
        <dbReference type="ARBA" id="ARBA00012759"/>
    </source>
</evidence>
<dbReference type="PANTHER" id="PTHR21646">
    <property type="entry name" value="UBIQUITIN CARBOXYL-TERMINAL HYDROLASE"/>
    <property type="match status" value="1"/>
</dbReference>
<comment type="caution">
    <text evidence="9">The sequence shown here is derived from an EMBL/GenBank/DDBJ whole genome shotgun (WGS) entry which is preliminary data.</text>
</comment>
<dbReference type="Pfam" id="PF00443">
    <property type="entry name" value="UCH"/>
    <property type="match status" value="1"/>
</dbReference>
<evidence type="ECO:0000256" key="1">
    <source>
        <dbReference type="ARBA" id="ARBA00000707"/>
    </source>
</evidence>
<evidence type="ECO:0000256" key="2">
    <source>
        <dbReference type="ARBA" id="ARBA00009085"/>
    </source>
</evidence>
<evidence type="ECO:0000313" key="10">
    <source>
        <dbReference type="Proteomes" id="UP000824890"/>
    </source>
</evidence>
<dbReference type="SUPFAM" id="SSF54001">
    <property type="entry name" value="Cysteine proteinases"/>
    <property type="match status" value="1"/>
</dbReference>
<dbReference type="InterPro" id="IPR001394">
    <property type="entry name" value="Peptidase_C19_UCH"/>
</dbReference>
<keyword evidence="10" id="KW-1185">Reference proteome</keyword>
<dbReference type="InterPro" id="IPR050185">
    <property type="entry name" value="Ub_carboxyl-term_hydrolase"/>
</dbReference>
<dbReference type="Gene3D" id="3.90.70.10">
    <property type="entry name" value="Cysteine proteinases"/>
    <property type="match status" value="1"/>
</dbReference>
<reference evidence="9 10" key="1">
    <citation type="submission" date="2021-05" db="EMBL/GenBank/DDBJ databases">
        <title>Genome Assembly of Synthetic Allotetraploid Brassica napus Reveals Homoeologous Exchanges between Subgenomes.</title>
        <authorList>
            <person name="Davis J.T."/>
        </authorList>
    </citation>
    <scope>NUCLEOTIDE SEQUENCE [LARGE SCALE GENOMIC DNA]</scope>
    <source>
        <strain evidence="10">cv. Da-Ae</strain>
        <tissue evidence="9">Seedling</tissue>
    </source>
</reference>
<proteinExistence type="inferred from homology"/>
<sequence length="502" mass="55482">MSVASTSEESPDSAQRIDSFNGQQSIYFVPFRSLPLRICLSYSLSLDIILKPVGSLAIADWWWKDAQESVPCESVEKREILYTAATTGSSYGGPMKLINNIFNSDILFDLRRECDALQSGETGEASVSGRDFALVSSDMWLQALKWHHNDKINEKGVKSFSAGSVDRGDVYPVQLRLSVLQETNSLAVKICKKKCSDPHLSLGLGQFSGVLQTSMQDIQFGLGAGNLRIWDISGQTTLFFESDLNNSKDDQQQRDQEMLLELQIYGLSDSIKLKESNKEDGSTQQTNGITNGTTFRFGRSHSLSFLGKAGEAGTLGLTGLQNLGNTCFMNSSLQCLAHTPKLVDFFLGEYIREINLENPLGMKVCQSMGEIALAFGDLLRSLWAPGASTVAPRTFKAKLGRFAPQFSGFNQHDSQELLAFLLDGLHEDLNRVKNKPYVEAKDGDGRPDEEVADEYWRNHMARNDSIIVDVCQVNISGSQIVYIPLPTITLRIGFDCTLGNFS</sequence>
<dbReference type="PROSITE" id="PS00972">
    <property type="entry name" value="USP_1"/>
    <property type="match status" value="1"/>
</dbReference>
<evidence type="ECO:0000256" key="4">
    <source>
        <dbReference type="ARBA" id="ARBA00022670"/>
    </source>
</evidence>
<dbReference type="EC" id="3.4.19.12" evidence="3"/>
<organism evidence="9 10">
    <name type="scientific">Brassica napus</name>
    <name type="common">Rape</name>
    <dbReference type="NCBI Taxonomy" id="3708"/>
    <lineage>
        <taxon>Eukaryota</taxon>
        <taxon>Viridiplantae</taxon>
        <taxon>Streptophyta</taxon>
        <taxon>Embryophyta</taxon>
        <taxon>Tracheophyta</taxon>
        <taxon>Spermatophyta</taxon>
        <taxon>Magnoliopsida</taxon>
        <taxon>eudicotyledons</taxon>
        <taxon>Gunneridae</taxon>
        <taxon>Pentapetalae</taxon>
        <taxon>rosids</taxon>
        <taxon>malvids</taxon>
        <taxon>Brassicales</taxon>
        <taxon>Brassicaceae</taxon>
        <taxon>Brassiceae</taxon>
        <taxon>Brassica</taxon>
    </lineage>
</organism>
<keyword evidence="5" id="KW-0833">Ubl conjugation pathway</keyword>
<keyword evidence="4" id="KW-0645">Protease</keyword>
<evidence type="ECO:0000256" key="6">
    <source>
        <dbReference type="ARBA" id="ARBA00022801"/>
    </source>
</evidence>
<dbReference type="InterPro" id="IPR018200">
    <property type="entry name" value="USP_CS"/>
</dbReference>
<dbReference type="EMBL" id="JAGKQM010000003">
    <property type="protein sequence ID" value="KAH0931857.1"/>
    <property type="molecule type" value="Genomic_DNA"/>
</dbReference>
<gene>
    <name evidence="9" type="ORF">HID58_008974</name>
</gene>
<evidence type="ECO:0000259" key="8">
    <source>
        <dbReference type="PROSITE" id="PS50235"/>
    </source>
</evidence>
<protein>
    <recommendedName>
        <fullName evidence="3">ubiquitinyl hydrolase 1</fullName>
        <ecNumber evidence="3">3.4.19.12</ecNumber>
    </recommendedName>
</protein>
<evidence type="ECO:0000313" key="9">
    <source>
        <dbReference type="EMBL" id="KAH0931857.1"/>
    </source>
</evidence>
<dbReference type="PANTHER" id="PTHR21646:SF24">
    <property type="entry name" value="UBIQUITIN CARBOXYL-TERMINAL HYDROLASE"/>
    <property type="match status" value="1"/>
</dbReference>
<keyword evidence="6" id="KW-0378">Hydrolase</keyword>
<keyword evidence="7" id="KW-0788">Thiol protease</keyword>
<evidence type="ECO:0000256" key="5">
    <source>
        <dbReference type="ARBA" id="ARBA00022786"/>
    </source>
</evidence>
<dbReference type="InterPro" id="IPR038765">
    <property type="entry name" value="Papain-like_cys_pep_sf"/>
</dbReference>
<dbReference type="Proteomes" id="UP000824890">
    <property type="component" value="Unassembled WGS sequence"/>
</dbReference>
<feature type="domain" description="USP" evidence="8">
    <location>
        <begin position="318"/>
        <end position="502"/>
    </location>
</feature>
<dbReference type="InterPro" id="IPR028889">
    <property type="entry name" value="USP"/>
</dbReference>
<accession>A0ABQ8DR61</accession>
<name>A0ABQ8DR61_BRANA</name>
<evidence type="ECO:0000256" key="7">
    <source>
        <dbReference type="ARBA" id="ARBA00022807"/>
    </source>
</evidence>
<comment type="catalytic activity">
    <reaction evidence="1">
        <text>Thiol-dependent hydrolysis of ester, thioester, amide, peptide and isopeptide bonds formed by the C-terminal Gly of ubiquitin (a 76-residue protein attached to proteins as an intracellular targeting signal).</text>
        <dbReference type="EC" id="3.4.19.12"/>
    </reaction>
</comment>
<comment type="similarity">
    <text evidence="2">Belongs to the peptidase C19 family.</text>
</comment>